<dbReference type="RefSeq" id="WP_146320853.1">
    <property type="nucleotide sequence ID" value="NZ_VCQV01000053.1"/>
</dbReference>
<reference evidence="1 2" key="1">
    <citation type="submission" date="2019-05" db="EMBL/GenBank/DDBJ databases">
        <authorList>
            <person name="Lee S.D."/>
        </authorList>
    </citation>
    <scope>NUCLEOTIDE SEQUENCE [LARGE SCALE GENOMIC DNA]</scope>
    <source>
        <strain evidence="1 2">C5-26</strain>
    </source>
</reference>
<reference evidence="1 2" key="2">
    <citation type="submission" date="2019-08" db="EMBL/GenBank/DDBJ databases">
        <title>Jejuicoccus antrihumi gen. nov., sp. nov., a new member of the family Dermacoccaceae isolated from a cave.</title>
        <authorList>
            <person name="Schumann P."/>
            <person name="Kim I.S."/>
        </authorList>
    </citation>
    <scope>NUCLEOTIDE SEQUENCE [LARGE SCALE GENOMIC DNA]</scope>
    <source>
        <strain evidence="1 2">C5-26</strain>
    </source>
</reference>
<evidence type="ECO:0000313" key="1">
    <source>
        <dbReference type="EMBL" id="TWP32933.1"/>
    </source>
</evidence>
<keyword evidence="2" id="KW-1185">Reference proteome</keyword>
<protein>
    <submittedName>
        <fullName evidence="1">Uncharacterized protein</fullName>
    </submittedName>
</protein>
<dbReference type="AlphaFoldDB" id="A0A563DSH2"/>
<accession>A0A563DSH2</accession>
<proteinExistence type="predicted"/>
<dbReference type="Proteomes" id="UP000320244">
    <property type="component" value="Unassembled WGS sequence"/>
</dbReference>
<dbReference type="EMBL" id="VCQV01000053">
    <property type="protein sequence ID" value="TWP32933.1"/>
    <property type="molecule type" value="Genomic_DNA"/>
</dbReference>
<name>A0A563DSH2_9MICO</name>
<sequence>MPASTLPGLLLLSDDAKRVDLWVQRGVVPSYVVQLSGWSGVVPTGPALADPPYDDALTVLANAPVPMTMRNALGFFQIGDRAVMVVHSRKWRALPRWLVWEPDRGLARVNLPQGRPADLVRAAGVVDKATKSVESILADRGSTPLDLLSDVIEALGLPGGSLVRGNGVGDGDDAMLIEPNRRAVNRFGRALRTERDTGWGAS</sequence>
<comment type="caution">
    <text evidence="1">The sequence shown here is derived from an EMBL/GenBank/DDBJ whole genome shotgun (WGS) entry which is preliminary data.</text>
</comment>
<evidence type="ECO:0000313" key="2">
    <source>
        <dbReference type="Proteomes" id="UP000320244"/>
    </source>
</evidence>
<organism evidence="1 2">
    <name type="scientific">Leekyejoonella antrihumi</name>
    <dbReference type="NCBI Taxonomy" id="1660198"/>
    <lineage>
        <taxon>Bacteria</taxon>
        <taxon>Bacillati</taxon>
        <taxon>Actinomycetota</taxon>
        <taxon>Actinomycetes</taxon>
        <taxon>Micrococcales</taxon>
        <taxon>Dermacoccaceae</taxon>
        <taxon>Leekyejoonella</taxon>
    </lineage>
</organism>
<dbReference type="OrthoDB" id="4861076at2"/>
<gene>
    <name evidence="1" type="ORF">FGL98_22865</name>
</gene>